<dbReference type="PIRSF" id="PIRSF015040">
    <property type="entry name" value="ATPase_SAG2001_prd"/>
    <property type="match status" value="1"/>
</dbReference>
<name>A0ABT0XHW6_9BACI</name>
<dbReference type="SUPFAM" id="SSF52540">
    <property type="entry name" value="P-loop containing nucleoside triphosphate hydrolases"/>
    <property type="match status" value="1"/>
</dbReference>
<comment type="caution">
    <text evidence="1">The sequence shown here is derived from an EMBL/GenBank/DDBJ whole genome shotgun (WGS) entry which is preliminary data.</text>
</comment>
<gene>
    <name evidence="1" type="ORF">NDM98_08350</name>
</gene>
<reference evidence="1" key="1">
    <citation type="submission" date="2022-06" db="EMBL/GenBank/DDBJ databases">
        <title>Alkalicoccobacillus porphyridii sp. nov., isolated from a marine red alga, Porphyridium purpureum and reclassification of Shouchella plakortidis and Shouchella gibsonii as Alkalicoccobacillus plakortidis comb. nov. and Alkalicoccobacillus gibsonii comb. nov.</title>
        <authorList>
            <person name="Kim K.H."/>
            <person name="Lee J.K."/>
            <person name="Han D.M."/>
            <person name="Baek J.H."/>
            <person name="Jeon C.O."/>
        </authorList>
    </citation>
    <scope>NUCLEOTIDE SEQUENCE</scope>
    <source>
        <strain evidence="1">DSM 19153</strain>
    </source>
</reference>
<dbReference type="InterPro" id="IPR051162">
    <property type="entry name" value="T4SS_component"/>
</dbReference>
<dbReference type="PROSITE" id="PS00675">
    <property type="entry name" value="SIGMA54_INTERACT_1"/>
    <property type="match status" value="1"/>
</dbReference>
<evidence type="ECO:0000313" key="1">
    <source>
        <dbReference type="EMBL" id="MCM2675498.1"/>
    </source>
</evidence>
<evidence type="ECO:0000313" key="2">
    <source>
        <dbReference type="Proteomes" id="UP001203665"/>
    </source>
</evidence>
<protein>
    <submittedName>
        <fullName evidence="1">ATP-binding protein</fullName>
    </submittedName>
</protein>
<keyword evidence="1" id="KW-0067">ATP-binding</keyword>
<accession>A0ABT0XHW6</accession>
<dbReference type="InterPro" id="IPR027417">
    <property type="entry name" value="P-loop_NTPase"/>
</dbReference>
<keyword evidence="2" id="KW-1185">Reference proteome</keyword>
<keyword evidence="1" id="KW-0547">Nucleotide-binding</keyword>
<dbReference type="InterPro" id="IPR025662">
    <property type="entry name" value="Sigma_54_int_dom_ATP-bd_1"/>
</dbReference>
<dbReference type="PANTHER" id="PTHR30121:SF6">
    <property type="entry name" value="SLR6007 PROTEIN"/>
    <property type="match status" value="1"/>
</dbReference>
<organism evidence="1 2">
    <name type="scientific">Alkalicoccobacillus plakortidis</name>
    <dbReference type="NCBI Taxonomy" id="444060"/>
    <lineage>
        <taxon>Bacteria</taxon>
        <taxon>Bacillati</taxon>
        <taxon>Bacillota</taxon>
        <taxon>Bacilli</taxon>
        <taxon>Bacillales</taxon>
        <taxon>Bacillaceae</taxon>
        <taxon>Alkalicoccobacillus</taxon>
    </lineage>
</organism>
<dbReference type="Proteomes" id="UP001203665">
    <property type="component" value="Unassembled WGS sequence"/>
</dbReference>
<dbReference type="EMBL" id="JAMQJY010000001">
    <property type="protein sequence ID" value="MCM2675498.1"/>
    <property type="molecule type" value="Genomic_DNA"/>
</dbReference>
<proteinExistence type="predicted"/>
<dbReference type="PANTHER" id="PTHR30121">
    <property type="entry name" value="UNCHARACTERIZED PROTEIN YJGR-RELATED"/>
    <property type="match status" value="1"/>
</dbReference>
<dbReference type="InterPro" id="IPR016628">
    <property type="entry name" value="ATPase_SAG2001_prd"/>
</dbReference>
<dbReference type="GO" id="GO:0005524">
    <property type="term" value="F:ATP binding"/>
    <property type="evidence" value="ECO:0007669"/>
    <property type="project" value="UniProtKB-KW"/>
</dbReference>
<dbReference type="Pfam" id="PF12846">
    <property type="entry name" value="AAA_10"/>
    <property type="match status" value="1"/>
</dbReference>
<sequence>MLKTPMKTLRKNLLLTKTGDVWGYYRVKSQSIPMQNKKVVNRYKKNWKAYFEEVTEYKDIHLIMYPQDYQLEEKFDDLNDDLAEDSKEMAMYYTEETQRMLNQRLGNVTKNDFIIGVRLRSDLVNVDADLKENMMSMFSTATDTIINLLGWEQDVSESFFNQFKEAEETMANVMMMVGGVRLSEQELIYVNRYNFIRGIDHQVDEEMDKTSVNAITDALIDPTSTGVLKLNGEFDEAYASFVVVDEFRHNMAESELFYEAQTLPFPVEVQMKIQAEGKSKTKMDLNMKNQQLKETSNEQNQVGEETDSSVSTSAYLVKHLRDEIKNDDVNMMNWLSVIVVTGESKKECKNRAKLVIRHMKSAGITCRLPVADQLPLFYKFLPGERLDATSRNWIQKTTQDGLAEGLFGVTADIGSKVGFFIGWIDPFAKHTDLSSAIHSSRFPVLYHMFLANQQLRGSKTRSPHVLITGDTGTGKSFLAKLLFLYVSMLNVRSLYIDPKKELRKWINKVMKNPQVQKDYPLFAEHLERFHFTTLDSENEENWGSLDPIVFLPPMQAKEMVQVIFSQVYDFKGKDDIYTAFLQAIAKVIEQKQQGEEVGSMQIIELMREHEESVVKKAGDFLHEVVADSILKLCVHDGSNEALSLTDRINIIEVEHLDLPDATDPIESYTNSQLKSSAVMFALGKFCELFGMDKSERTIEFIDEAWVFTSSKQGKKVEKQMRRVGRSYENALVLITQTTKDALSEEESGNFGVAFAFDEPNEREDVLKWMNMEPSEENVEMMDNMFQGQCLFKDYYGRTAKISIECLFEEWQGALETVEKSKVAVAEEKYL</sequence>
<dbReference type="Gene3D" id="3.40.50.300">
    <property type="entry name" value="P-loop containing nucleotide triphosphate hydrolases"/>
    <property type="match status" value="2"/>
</dbReference>